<name>A0A7S7YEN7_9VIRU</name>
<sequence>MSELHYVPLFWPSAVTYTLRPRCALPATPERTPGQSLVDYYVAHADHPSIAMFLNEVPCRDYAQWEELWRRHPDTKECSHLINTKCGCGSPEDYRETIEAALDFLFTKGGEPELLNEHLKCGDDTRIGEIVLAHISSYVDVPGGPGDIDGFMIEVAEYCSFMMRNDDGDVPFLPAAVREVLGDDISDGAMEVVLHHLDERGLAEHGTSVNTSKLHEDVIRRYAQMG</sequence>
<keyword evidence="2" id="KW-1185">Reference proteome</keyword>
<accession>A0A7S7YEN7</accession>
<proteinExistence type="predicted"/>
<protein>
    <submittedName>
        <fullName evidence="1">Uncharacterized protein</fullName>
    </submittedName>
</protein>
<dbReference type="KEGG" id="vg:80543612"/>
<evidence type="ECO:0000313" key="1">
    <source>
        <dbReference type="EMBL" id="QPB44416.1"/>
    </source>
</evidence>
<evidence type="ECO:0000313" key="2">
    <source>
        <dbReference type="Proteomes" id="UP001162098"/>
    </source>
</evidence>
<dbReference type="Proteomes" id="UP001162098">
    <property type="component" value="Segment"/>
</dbReference>
<organism evidence="1 2">
    <name type="scientific">Medusavirus stheno T3</name>
    <dbReference type="NCBI Taxonomy" id="3069717"/>
    <lineage>
        <taxon>Viruses</taxon>
        <taxon>Varidnaviria</taxon>
        <taxon>Bamfordvirae</taxon>
        <taxon>Nucleocytoviricota</taxon>
        <taxon>Megaviricetes</taxon>
        <taxon>Mamonoviridae</taxon>
        <taxon>Medusavirus</taxon>
        <taxon>Medusavirus sthenus</taxon>
    </lineage>
</organism>
<reference evidence="1 2" key="1">
    <citation type="submission" date="2020-09" db="EMBL/GenBank/DDBJ databases">
        <authorList>
            <person name="Zhang R."/>
            <person name="Garcia K."/>
            <person name="Ogata H."/>
        </authorList>
    </citation>
    <scope>NUCLEOTIDE SEQUENCE [LARGE SCALE GENOMIC DNA]</scope>
    <source>
        <strain evidence="2">stheno</strain>
    </source>
</reference>
<dbReference type="EMBL" id="MW018138">
    <property type="protein sequence ID" value="QPB44416.1"/>
    <property type="molecule type" value="Genomic_DNA"/>
</dbReference>